<feature type="compositionally biased region" description="Polar residues" evidence="4">
    <location>
        <begin position="23"/>
        <end position="32"/>
    </location>
</feature>
<dbReference type="Gene3D" id="1.25.40.20">
    <property type="entry name" value="Ankyrin repeat-containing domain"/>
    <property type="match status" value="3"/>
</dbReference>
<comment type="caution">
    <text evidence="6">The sequence shown here is derived from an EMBL/GenBank/DDBJ whole genome shotgun (WGS) entry which is preliminary data.</text>
</comment>
<keyword evidence="5" id="KW-1133">Transmembrane helix</keyword>
<feature type="transmembrane region" description="Helical" evidence="5">
    <location>
        <begin position="735"/>
        <end position="758"/>
    </location>
</feature>
<evidence type="ECO:0000256" key="5">
    <source>
        <dbReference type="SAM" id="Phobius"/>
    </source>
</evidence>
<dbReference type="PANTHER" id="PTHR24198:SF165">
    <property type="entry name" value="ANKYRIN REPEAT-CONTAINING PROTEIN-RELATED"/>
    <property type="match status" value="1"/>
</dbReference>
<evidence type="ECO:0000256" key="2">
    <source>
        <dbReference type="ARBA" id="ARBA00023043"/>
    </source>
</evidence>
<keyword evidence="5" id="KW-0472">Membrane</keyword>
<feature type="transmembrane region" description="Helical" evidence="5">
    <location>
        <begin position="813"/>
        <end position="837"/>
    </location>
</feature>
<feature type="transmembrane region" description="Helical" evidence="5">
    <location>
        <begin position="778"/>
        <end position="801"/>
    </location>
</feature>
<evidence type="ECO:0000256" key="3">
    <source>
        <dbReference type="PROSITE-ProRule" id="PRU00023"/>
    </source>
</evidence>
<dbReference type="SMART" id="SM00248">
    <property type="entry name" value="ANK"/>
    <property type="match status" value="12"/>
</dbReference>
<accession>A0AAW0ULH0</accession>
<dbReference type="Proteomes" id="UP001487740">
    <property type="component" value="Unassembled WGS sequence"/>
</dbReference>
<proteinExistence type="predicted"/>
<evidence type="ECO:0000256" key="4">
    <source>
        <dbReference type="SAM" id="MobiDB-lite"/>
    </source>
</evidence>
<feature type="repeat" description="ANK" evidence="3">
    <location>
        <begin position="282"/>
        <end position="314"/>
    </location>
</feature>
<feature type="repeat" description="ANK" evidence="3">
    <location>
        <begin position="315"/>
        <end position="347"/>
    </location>
</feature>
<dbReference type="InterPro" id="IPR036770">
    <property type="entry name" value="Ankyrin_rpt-contain_sf"/>
</dbReference>
<feature type="compositionally biased region" description="Basic and acidic residues" evidence="4">
    <location>
        <begin position="34"/>
        <end position="44"/>
    </location>
</feature>
<evidence type="ECO:0008006" key="8">
    <source>
        <dbReference type="Google" id="ProtNLM"/>
    </source>
</evidence>
<keyword evidence="2 3" id="KW-0040">ANK repeat</keyword>
<dbReference type="Pfam" id="PF12796">
    <property type="entry name" value="Ank_2"/>
    <property type="match status" value="4"/>
</dbReference>
<keyword evidence="1" id="KW-0677">Repeat</keyword>
<evidence type="ECO:0000313" key="6">
    <source>
        <dbReference type="EMBL" id="KAK8400038.1"/>
    </source>
</evidence>
<protein>
    <recommendedName>
        <fullName evidence="8">Ion transport domain-containing protein</fullName>
    </recommendedName>
</protein>
<dbReference type="PROSITE" id="PS50088">
    <property type="entry name" value="ANK_REPEAT"/>
    <property type="match status" value="6"/>
</dbReference>
<evidence type="ECO:0000256" key="1">
    <source>
        <dbReference type="ARBA" id="ARBA00022737"/>
    </source>
</evidence>
<name>A0AAW0ULH0_SCYPA</name>
<feature type="repeat" description="ANK" evidence="3">
    <location>
        <begin position="483"/>
        <end position="515"/>
    </location>
</feature>
<dbReference type="PROSITE" id="PS50297">
    <property type="entry name" value="ANK_REP_REGION"/>
    <property type="match status" value="4"/>
</dbReference>
<feature type="repeat" description="ANK" evidence="3">
    <location>
        <begin position="450"/>
        <end position="482"/>
    </location>
</feature>
<feature type="repeat" description="ANK" evidence="3">
    <location>
        <begin position="183"/>
        <end position="215"/>
    </location>
</feature>
<feature type="transmembrane region" description="Helical" evidence="5">
    <location>
        <begin position="889"/>
        <end position="911"/>
    </location>
</feature>
<dbReference type="EMBL" id="JARAKH010000010">
    <property type="protein sequence ID" value="KAK8400038.1"/>
    <property type="molecule type" value="Genomic_DNA"/>
</dbReference>
<keyword evidence="7" id="KW-1185">Reference proteome</keyword>
<dbReference type="SUPFAM" id="SSF48403">
    <property type="entry name" value="Ankyrin repeat"/>
    <property type="match status" value="2"/>
</dbReference>
<feature type="region of interest" description="Disordered" evidence="4">
    <location>
        <begin position="23"/>
        <end position="44"/>
    </location>
</feature>
<keyword evidence="5" id="KW-0812">Transmembrane</keyword>
<reference evidence="6 7" key="1">
    <citation type="submission" date="2023-03" db="EMBL/GenBank/DDBJ databases">
        <title>High-quality genome of Scylla paramamosain provides insights in environmental adaptation.</title>
        <authorList>
            <person name="Zhang L."/>
        </authorList>
    </citation>
    <scope>NUCLEOTIDE SEQUENCE [LARGE SCALE GENOMIC DNA]</scope>
    <source>
        <strain evidence="6">LZ_2023a</strain>
        <tissue evidence="6">Muscle</tissue>
    </source>
</reference>
<gene>
    <name evidence="6" type="ORF">O3P69_003021</name>
</gene>
<feature type="transmembrane region" description="Helical" evidence="5">
    <location>
        <begin position="952"/>
        <end position="971"/>
    </location>
</feature>
<dbReference type="AlphaFoldDB" id="A0AAW0ULH0"/>
<dbReference type="InterPro" id="IPR002110">
    <property type="entry name" value="Ankyrin_rpt"/>
</dbReference>
<feature type="transmembrane region" description="Helical" evidence="5">
    <location>
        <begin position="849"/>
        <end position="869"/>
    </location>
</feature>
<dbReference type="PANTHER" id="PTHR24198">
    <property type="entry name" value="ANKYRIN REPEAT AND PROTEIN KINASE DOMAIN-CONTAINING PROTEIN"/>
    <property type="match status" value="1"/>
</dbReference>
<organism evidence="6 7">
    <name type="scientific">Scylla paramamosain</name>
    <name type="common">Mud crab</name>
    <dbReference type="NCBI Taxonomy" id="85552"/>
    <lineage>
        <taxon>Eukaryota</taxon>
        <taxon>Metazoa</taxon>
        <taxon>Ecdysozoa</taxon>
        <taxon>Arthropoda</taxon>
        <taxon>Crustacea</taxon>
        <taxon>Multicrustacea</taxon>
        <taxon>Malacostraca</taxon>
        <taxon>Eumalacostraca</taxon>
        <taxon>Eucarida</taxon>
        <taxon>Decapoda</taxon>
        <taxon>Pleocyemata</taxon>
        <taxon>Brachyura</taxon>
        <taxon>Eubrachyura</taxon>
        <taxon>Portunoidea</taxon>
        <taxon>Portunidae</taxon>
        <taxon>Portuninae</taxon>
        <taxon>Scylla</taxon>
    </lineage>
</organism>
<evidence type="ECO:0000313" key="7">
    <source>
        <dbReference type="Proteomes" id="UP001487740"/>
    </source>
</evidence>
<sequence>MADKHDDTTTILRNPRKPVLPQQRHTLQTSNIPLRERKKSERQERDVHVTITMTNAAYTDSLDELDKRLESDPSSKLLRAIARSRFEECEALLNKGMRLSSVRDTDGSTALHTLAKKAVKGDDQALKIALLLIKLGAKLDVNDNKRNTPLHIAAREGLCELCKVIIDQAKETGICILNSLNEKSMTPLHLAVQEGQCEVVELMLSREAKPNMKDDRGWLPVHYAADKGCVKCCKALAPHYQGDKALTKRQEALVMVAAKKGYYKVCKEFPAEKLDIGYKDSNNNTALHIAAKKGCDKFVEYLLELGASPDLPNYCGFTPLMAAVAKDKEKCVAALVRKGASLTMTNIDGSNVLHIAAANKSSKCMAYLLKHKDVKKLINDKDNEDFTPLFLAVQRKSNKCLKLLEDAGASPLTGNEDKASVIYYSESYRGSAVIQVMLFQERNVNLMNENKMTPLHIAAREGFTEVCKSLLRKGARINICDKDGRTPLHWASQYGHDDTVKLLLKRGATRRAKDDKKLTALHWAAFTGKLECCKVLLDADRGLMKETDRRSKYALDFAFQQGRFDVFIFLLKNFSQKTMQIPEDLAERFHEYVHKMLKDKKRVLLDAVIKSNWWEAGFGASEKRFHGEEPCPLFREMIQTFPELASDIMTKCYSRRKNFRLLEDNYFIHVPKSKAQGSFRDSIKESVQDKEGDATASNLNWKLHHPVSTMVSRRRLELLQHPLVKAWVRYKWRAYAWWIFTTLMAIRIFSIAMLVWLLSSLRGSFQQQMKNLDEDQCFNSLAVSWVNMWLLLSAFLLRLFVNVNYWYQMRLKWTSALVVIEGLGWFLTSVVLGGIFYSLLLHTCDTMKMVYIVGIIAVVLEGLHFVFVVDQLPFSNILTNITKDFLHKYLKGIACVTCLVILFAFIFHLLFMADDHFRTMAESILSIALWQWGDFNQEVFFNITMFRMFSHILFIIYLFTFGALIVTIIQAPSIERETVQLNKEIGMIDLLFDIDVCFPMLRKVCDGSQLDENSSYMGTNRKERLGSWKIYEGKENEAPGDEAVFSLSSKCQRCRLINIGENENERRAMHDLLIGSMEGLRRDLKHLHSQINVLQSKAFTAKGERVT</sequence>
<feature type="repeat" description="ANK" evidence="3">
    <location>
        <begin position="106"/>
        <end position="144"/>
    </location>
</feature>